<gene>
    <name evidence="1" type="ORF">EYC84_003473</name>
</gene>
<keyword evidence="2" id="KW-1185">Reference proteome</keyword>
<dbReference type="AlphaFoldDB" id="A0A5M9JYX8"/>
<accession>A0A5M9JYX8</accession>
<protein>
    <submittedName>
        <fullName evidence="1">Uncharacterized protein</fullName>
    </submittedName>
</protein>
<evidence type="ECO:0000313" key="2">
    <source>
        <dbReference type="Proteomes" id="UP000322873"/>
    </source>
</evidence>
<sequence length="124" mass="14296">MLEILTSNQQSYEVFGRDCAALTFTLSYAYSRRKKILGYLKNCIMNPPNSDPIKFGNRSTTNEQHVDRIFLIQLHSHARLQHQHRHHHPPPGAHSDVLRRCQQMDLVGVDAELDTFARALLDEC</sequence>
<organism evidence="1 2">
    <name type="scientific">Monilinia fructicola</name>
    <name type="common">Brown rot fungus</name>
    <name type="synonym">Ciboria fructicola</name>
    <dbReference type="NCBI Taxonomy" id="38448"/>
    <lineage>
        <taxon>Eukaryota</taxon>
        <taxon>Fungi</taxon>
        <taxon>Dikarya</taxon>
        <taxon>Ascomycota</taxon>
        <taxon>Pezizomycotina</taxon>
        <taxon>Leotiomycetes</taxon>
        <taxon>Helotiales</taxon>
        <taxon>Sclerotiniaceae</taxon>
        <taxon>Monilinia</taxon>
    </lineage>
</organism>
<evidence type="ECO:0000313" key="1">
    <source>
        <dbReference type="EMBL" id="KAA8572922.1"/>
    </source>
</evidence>
<dbReference type="EMBL" id="VICG01000004">
    <property type="protein sequence ID" value="KAA8572922.1"/>
    <property type="molecule type" value="Genomic_DNA"/>
</dbReference>
<reference evidence="1 2" key="1">
    <citation type="submission" date="2019-06" db="EMBL/GenBank/DDBJ databases">
        <title>Genome Sequence of the Brown Rot Fungal Pathogen Monilinia fructicola.</title>
        <authorList>
            <person name="De Miccolis Angelini R.M."/>
            <person name="Landi L."/>
            <person name="Abate D."/>
            <person name="Pollastro S."/>
            <person name="Romanazzi G."/>
            <person name="Faretra F."/>
        </authorList>
    </citation>
    <scope>NUCLEOTIDE SEQUENCE [LARGE SCALE GENOMIC DNA]</scope>
    <source>
        <strain evidence="1 2">Mfrc123</strain>
    </source>
</reference>
<comment type="caution">
    <text evidence="1">The sequence shown here is derived from an EMBL/GenBank/DDBJ whole genome shotgun (WGS) entry which is preliminary data.</text>
</comment>
<proteinExistence type="predicted"/>
<name>A0A5M9JYX8_MONFR</name>
<dbReference type="Proteomes" id="UP000322873">
    <property type="component" value="Unassembled WGS sequence"/>
</dbReference>